<feature type="domain" description="Peptidase M28" evidence="12">
    <location>
        <begin position="208"/>
        <end position="395"/>
    </location>
</feature>
<dbReference type="RefSeq" id="WP_186880449.1">
    <property type="nucleotide sequence ID" value="NZ_JACOGG010000004.1"/>
</dbReference>
<proteinExistence type="predicted"/>
<evidence type="ECO:0000313" key="14">
    <source>
        <dbReference type="Proteomes" id="UP000612361"/>
    </source>
</evidence>
<dbReference type="InterPro" id="IPR007484">
    <property type="entry name" value="Peptidase_M28"/>
</dbReference>
<dbReference type="InterPro" id="IPR012189">
    <property type="entry name" value="Pept_M28E_Ap1"/>
</dbReference>
<dbReference type="PIRSF" id="PIRSF036685">
    <property type="entry name" value="BacLeuNPeptidase"/>
    <property type="match status" value="1"/>
</dbReference>
<dbReference type="Gene3D" id="2.60.120.380">
    <property type="match status" value="1"/>
</dbReference>
<keyword evidence="5" id="KW-0378">Hydrolase</keyword>
<feature type="disulfide bond" evidence="8">
    <location>
        <begin position="353"/>
        <end position="357"/>
    </location>
</feature>
<evidence type="ECO:0000259" key="11">
    <source>
        <dbReference type="Pfam" id="PF04151"/>
    </source>
</evidence>
<keyword evidence="1" id="KW-0031">Aminopeptidase</keyword>
<protein>
    <submittedName>
        <fullName evidence="13">M20/M25/M40 family metallo-hydrolase</fullName>
    </submittedName>
</protein>
<dbReference type="EMBL" id="JACOGG010000004">
    <property type="protein sequence ID" value="MBC3934846.1"/>
    <property type="molecule type" value="Genomic_DNA"/>
</dbReference>
<dbReference type="InterPro" id="IPR045175">
    <property type="entry name" value="M28_fam"/>
</dbReference>
<feature type="binding site" evidence="7">
    <location>
        <position position="282"/>
    </location>
    <ligand>
        <name>Zn(2+)</name>
        <dbReference type="ChEBI" id="CHEBI:29105"/>
        <label>2</label>
        <note>catalytic</note>
    </ligand>
</feature>
<dbReference type="Pfam" id="PF04389">
    <property type="entry name" value="Peptidase_M28"/>
    <property type="match status" value="1"/>
</dbReference>
<evidence type="ECO:0000256" key="3">
    <source>
        <dbReference type="ARBA" id="ARBA00022723"/>
    </source>
</evidence>
<dbReference type="PANTHER" id="PTHR12147">
    <property type="entry name" value="METALLOPEPTIDASE M28 FAMILY MEMBER"/>
    <property type="match status" value="1"/>
</dbReference>
<dbReference type="PANTHER" id="PTHR12147:SF56">
    <property type="entry name" value="AMINOPEPTIDASE YDR415C-RELATED"/>
    <property type="match status" value="1"/>
</dbReference>
<gene>
    <name evidence="13" type="ORF">H8K47_05685</name>
</gene>
<keyword evidence="6 7" id="KW-0862">Zinc</keyword>
<dbReference type="Pfam" id="PF04151">
    <property type="entry name" value="PPC"/>
    <property type="match status" value="1"/>
</dbReference>
<comment type="cofactor">
    <cofactor evidence="7">
        <name>Zn(2+)</name>
        <dbReference type="ChEBI" id="CHEBI:29105"/>
    </cofactor>
    <text evidence="7">Binds 2 Zn(2+) ions per subunit.</text>
</comment>
<evidence type="ECO:0000256" key="5">
    <source>
        <dbReference type="ARBA" id="ARBA00022801"/>
    </source>
</evidence>
<accession>A0A923HZF5</accession>
<dbReference type="GO" id="GO:0006508">
    <property type="term" value="P:proteolysis"/>
    <property type="evidence" value="ECO:0007669"/>
    <property type="project" value="UniProtKB-KW"/>
</dbReference>
<organism evidence="13 14">
    <name type="scientific">Undibacterium rugosum</name>
    <dbReference type="NCBI Taxonomy" id="2762291"/>
    <lineage>
        <taxon>Bacteria</taxon>
        <taxon>Pseudomonadati</taxon>
        <taxon>Pseudomonadota</taxon>
        <taxon>Betaproteobacteria</taxon>
        <taxon>Burkholderiales</taxon>
        <taxon>Oxalobacteraceae</taxon>
        <taxon>Undibacterium</taxon>
    </lineage>
</organism>
<evidence type="ECO:0000259" key="12">
    <source>
        <dbReference type="Pfam" id="PF04389"/>
    </source>
</evidence>
<feature type="binding site" evidence="7">
    <location>
        <position position="386"/>
    </location>
    <ligand>
        <name>Zn(2+)</name>
        <dbReference type="ChEBI" id="CHEBI:29105"/>
        <label>2</label>
        <note>catalytic</note>
    </ligand>
</feature>
<dbReference type="GO" id="GO:0004177">
    <property type="term" value="F:aminopeptidase activity"/>
    <property type="evidence" value="ECO:0007669"/>
    <property type="project" value="UniProtKB-KW"/>
</dbReference>
<dbReference type="Proteomes" id="UP000612361">
    <property type="component" value="Unassembled WGS sequence"/>
</dbReference>
<feature type="signal peptide" evidence="10">
    <location>
        <begin position="1"/>
        <end position="23"/>
    </location>
</feature>
<evidence type="ECO:0000313" key="13">
    <source>
        <dbReference type="EMBL" id="MBC3934846.1"/>
    </source>
</evidence>
<dbReference type="SUPFAM" id="SSF53187">
    <property type="entry name" value="Zn-dependent exopeptidases"/>
    <property type="match status" value="1"/>
</dbReference>
<keyword evidence="8" id="KW-1015">Disulfide bond</keyword>
<keyword evidence="3 7" id="KW-0479">Metal-binding</keyword>
<evidence type="ECO:0000256" key="2">
    <source>
        <dbReference type="ARBA" id="ARBA00022670"/>
    </source>
</evidence>
<evidence type="ECO:0000256" key="7">
    <source>
        <dbReference type="PIRSR" id="PIRSR036685-1"/>
    </source>
</evidence>
<feature type="binding site" evidence="7">
    <location>
        <position position="309"/>
    </location>
    <ligand>
        <name>Zn(2+)</name>
        <dbReference type="ChEBI" id="CHEBI:29105"/>
        <label>1</label>
    </ligand>
</feature>
<feature type="region of interest" description="Disordered" evidence="9">
    <location>
        <begin position="417"/>
        <end position="436"/>
    </location>
</feature>
<evidence type="ECO:0000256" key="9">
    <source>
        <dbReference type="SAM" id="MobiDB-lite"/>
    </source>
</evidence>
<keyword evidence="14" id="KW-1185">Reference proteome</keyword>
<feature type="chain" id="PRO_5036932956" evidence="10">
    <location>
        <begin position="24"/>
        <end position="524"/>
    </location>
</feature>
<evidence type="ECO:0000256" key="6">
    <source>
        <dbReference type="ARBA" id="ARBA00022833"/>
    </source>
</evidence>
<evidence type="ECO:0000256" key="8">
    <source>
        <dbReference type="PIRSR" id="PIRSR036685-2"/>
    </source>
</evidence>
<feature type="domain" description="Peptidase C-terminal archaeal/bacterial" evidence="11">
    <location>
        <begin position="451"/>
        <end position="506"/>
    </location>
</feature>
<dbReference type="GO" id="GO:0008235">
    <property type="term" value="F:metalloexopeptidase activity"/>
    <property type="evidence" value="ECO:0007669"/>
    <property type="project" value="InterPro"/>
</dbReference>
<feature type="binding site" evidence="7">
    <location>
        <position position="227"/>
    </location>
    <ligand>
        <name>Zn(2+)</name>
        <dbReference type="ChEBI" id="CHEBI:29105"/>
        <label>1</label>
    </ligand>
</feature>
<evidence type="ECO:0000256" key="4">
    <source>
        <dbReference type="ARBA" id="ARBA00022729"/>
    </source>
</evidence>
<evidence type="ECO:0000256" key="1">
    <source>
        <dbReference type="ARBA" id="ARBA00022438"/>
    </source>
</evidence>
<keyword evidence="4 10" id="KW-0732">Signal</keyword>
<name>A0A923HZF5_9BURK</name>
<dbReference type="Gene3D" id="3.40.630.10">
    <property type="entry name" value="Zn peptidases"/>
    <property type="match status" value="1"/>
</dbReference>
<feature type="binding site" evidence="7">
    <location>
        <position position="247"/>
    </location>
    <ligand>
        <name>Zn(2+)</name>
        <dbReference type="ChEBI" id="CHEBI:29105"/>
        <label>1</label>
    </ligand>
</feature>
<dbReference type="InterPro" id="IPR007280">
    <property type="entry name" value="Peptidase_C_arc/bac"/>
</dbReference>
<dbReference type="GO" id="GO:0046872">
    <property type="term" value="F:metal ion binding"/>
    <property type="evidence" value="ECO:0007669"/>
    <property type="project" value="UniProtKB-KW"/>
</dbReference>
<sequence length="524" mass="56365">MQKRISSLLISSLFAILSNQAHAADDKVWISIGDKALQQLQKLAPATVIQQSSMVLATPANRLNKQAAQEEQVHLVQVSQDQMLRLSDAIHHELKRCGGFMFHSDLNSAKVSLSKLSVQNKAGLAALVAPSYTIDNQSVVTPMLTQMQASNIAQTIVDFSAFANRYYTTNNGVNASNWLKQKWSSMASGRSDITVEQFTHAGWAQKSVILTIKGSDNSTEVVVLGAHLDSINTKGTTETTKAPGADDDASGIASLTEILRVMVANNYKPRRTIKLMGYSAEEVGLRGSQEIAKSYKAANTNVVGVMQLDMTNYKGSPQDIYLYTDYTNAAQNQFVANLISTYQPSLSIGYDKCGYGCSDHASWNAQGYATSMPFETAFTQDNPYIHTENDTFANSGGQADHSLKFARLGLSFAVELGSDGPGTPGKPPVTDSYSGSLTQNQTKSFGPFKAASGSVTVATTGTGDVDLYARKSNLPTTTTYDCKSDGSTATESCSLNQSANGDVYVLLKGYTASTYSLKVTYTPQ</sequence>
<keyword evidence="2" id="KW-0645">Protease</keyword>
<evidence type="ECO:0000256" key="10">
    <source>
        <dbReference type="SAM" id="SignalP"/>
    </source>
</evidence>
<dbReference type="AlphaFoldDB" id="A0A923HZF5"/>
<reference evidence="13" key="1">
    <citation type="submission" date="2020-08" db="EMBL/GenBank/DDBJ databases">
        <title>Novel species isolated from subtropical streams in China.</title>
        <authorList>
            <person name="Lu H."/>
        </authorList>
    </citation>
    <scope>NUCLEOTIDE SEQUENCE</scope>
    <source>
        <strain evidence="13">CY7W</strain>
    </source>
</reference>
<comment type="caution">
    <text evidence="13">The sequence shown here is derived from an EMBL/GenBank/DDBJ whole genome shotgun (WGS) entry which is preliminary data.</text>
</comment>